<evidence type="ECO:0000256" key="1">
    <source>
        <dbReference type="ARBA" id="ARBA00012266"/>
    </source>
</evidence>
<dbReference type="InterPro" id="IPR006221">
    <property type="entry name" value="TrpG/PapA_dom"/>
</dbReference>
<evidence type="ECO:0000256" key="2">
    <source>
        <dbReference type="ARBA" id="ARBA00022962"/>
    </source>
</evidence>
<protein>
    <recommendedName>
        <fullName evidence="1">anthranilate synthase</fullName>
        <ecNumber evidence="1">4.1.3.27</ecNumber>
    </recommendedName>
</protein>
<dbReference type="Gene3D" id="3.60.120.10">
    <property type="entry name" value="Anthranilate synthase"/>
    <property type="match status" value="1"/>
</dbReference>
<dbReference type="Gene3D" id="3.40.50.880">
    <property type="match status" value="1"/>
</dbReference>
<dbReference type="CDD" id="cd01743">
    <property type="entry name" value="GATase1_Anthranilate_Synthase"/>
    <property type="match status" value="1"/>
</dbReference>
<evidence type="ECO:0000256" key="3">
    <source>
        <dbReference type="ARBA" id="ARBA00023239"/>
    </source>
</evidence>
<dbReference type="InterPro" id="IPR015890">
    <property type="entry name" value="Chorismate_C"/>
</dbReference>
<evidence type="ECO:0000259" key="6">
    <source>
        <dbReference type="Pfam" id="PF00425"/>
    </source>
</evidence>
<dbReference type="InterPro" id="IPR029062">
    <property type="entry name" value="Class_I_gatase-like"/>
</dbReference>
<keyword evidence="3" id="KW-0456">Lyase</keyword>
<dbReference type="SUPFAM" id="SSF52317">
    <property type="entry name" value="Class I glutamine amidotransferase-like"/>
    <property type="match status" value="1"/>
</dbReference>
<sequence length="619" mass="69536">MTKLHVSKMFEDVIFNSHQSFALVCRNHEENAGNVDFIYGREKVLSSIDEIDALISPDRGTKGCFVLAPYRQIKERGFDVIEDDTPLVAIDIEARVEIPVDEVLLNLTNKKVSVKHSGFSESDDEYKAKVTNIINEEIGTGQGANFVIKRSLKGEFEEFSIDTMLSIFRALLTQEMGAYWTFIVRTDSHLLVGASPERHISLKDKMVSMMPISGTYRYPPSGPTQEGLTQFLEDKKEEGELYMVLDEELKTMTDICSEDVNVGGPFLFPMSKLLHTGYTIHGRSHLPISSILKKSMFAPTVTGSPIENAARVIVKYEPDGRSYYSGFAALISAENSQPEIDSCILIRTVESDKFGAFSLSVGATLVRNSDPVSELEETKAKVASLKDAMGMNKSQPFYEERRISQLLDSKNTRIAKFWRQRNNYHSSLLAHKSVVILDNEDSFTSMMAYQLKQMDFKVRLISYSDTTEILDHEIIVIGPGPGDPRDMNDPRVRKSLDVIKHAIRRNQPIIAICFGHQLLCQVLGLEIESLETPNQGLQKEIRFFGTQETVGFYNTFTAVYDKSGESLSRNFDVAFDQSSGHVFGVRGERFSSMQFHPESVLTLNGPRIIYESIASAVQI</sequence>
<dbReference type="GO" id="GO:0004049">
    <property type="term" value="F:anthranilate synthase activity"/>
    <property type="evidence" value="ECO:0007669"/>
    <property type="project" value="UniProtKB-EC"/>
</dbReference>
<comment type="caution">
    <text evidence="7">The sequence shown here is derived from an EMBL/GenBank/DDBJ whole genome shotgun (WGS) entry which is preliminary data.</text>
</comment>
<dbReference type="PRINTS" id="PR00097">
    <property type="entry name" value="ANTSNTHASEII"/>
</dbReference>
<organism evidence="7 8">
    <name type="scientific">Vibrio nigripulchritudo SOn1</name>
    <dbReference type="NCBI Taxonomy" id="1238450"/>
    <lineage>
        <taxon>Bacteria</taxon>
        <taxon>Pseudomonadati</taxon>
        <taxon>Pseudomonadota</taxon>
        <taxon>Gammaproteobacteria</taxon>
        <taxon>Vibrionales</taxon>
        <taxon>Vibrionaceae</taxon>
        <taxon>Vibrio</taxon>
    </lineage>
</organism>
<dbReference type="PROSITE" id="PS51273">
    <property type="entry name" value="GATASE_TYPE_1"/>
    <property type="match status" value="1"/>
</dbReference>
<evidence type="ECO:0000259" key="5">
    <source>
        <dbReference type="Pfam" id="PF00117"/>
    </source>
</evidence>
<dbReference type="InterPro" id="IPR005801">
    <property type="entry name" value="ADC_synthase"/>
</dbReference>
<dbReference type="InterPro" id="IPR017926">
    <property type="entry name" value="GATASE"/>
</dbReference>
<keyword evidence="2" id="KW-0315">Glutamine amidotransferase</keyword>
<evidence type="ECO:0000256" key="4">
    <source>
        <dbReference type="ARBA" id="ARBA00047683"/>
    </source>
</evidence>
<dbReference type="EC" id="4.1.3.27" evidence="1"/>
<dbReference type="PANTHER" id="PTHR11236">
    <property type="entry name" value="AMINOBENZOATE/ANTHRANILATE SYNTHASE"/>
    <property type="match status" value="1"/>
</dbReference>
<feature type="domain" description="Glutamine amidotransferase" evidence="5">
    <location>
        <begin position="435"/>
        <end position="612"/>
    </location>
</feature>
<dbReference type="SUPFAM" id="SSF56322">
    <property type="entry name" value="ADC synthase"/>
    <property type="match status" value="1"/>
</dbReference>
<dbReference type="PRINTS" id="PR00096">
    <property type="entry name" value="GATASE"/>
</dbReference>
<dbReference type="Pfam" id="PF00117">
    <property type="entry name" value="GATase"/>
    <property type="match status" value="1"/>
</dbReference>
<dbReference type="PRINTS" id="PR00099">
    <property type="entry name" value="CPSGATASE"/>
</dbReference>
<dbReference type="Pfam" id="PF00425">
    <property type="entry name" value="Chorismate_bind"/>
    <property type="match status" value="1"/>
</dbReference>
<reference evidence="7 8" key="1">
    <citation type="journal article" date="2013" name="ISME J.">
        <title>Comparative genomics of pathogenic lineages of Vibrio nigripulchritudo identifies virulence-associated traits.</title>
        <authorList>
            <person name="Goudenege D."/>
            <person name="Labreuche Y."/>
            <person name="Krin E."/>
            <person name="Ansquer D."/>
            <person name="Mangenot S."/>
            <person name="Calteau A."/>
            <person name="Medigue C."/>
            <person name="Mazel D."/>
            <person name="Polz M.F."/>
            <person name="Le Roux F."/>
        </authorList>
    </citation>
    <scope>NUCLEOTIDE SEQUENCE [LARGE SCALE GENOMIC DNA]</scope>
    <source>
        <strain evidence="7 8">SOn1</strain>
    </source>
</reference>
<dbReference type="AlphaFoldDB" id="A0AAV2VSD9"/>
<feature type="domain" description="Chorismate-utilising enzyme C-terminal" evidence="6">
    <location>
        <begin position="123"/>
        <end position="381"/>
    </location>
</feature>
<gene>
    <name evidence="7" type="primary">ehpC</name>
    <name evidence="7" type="ORF">VIBNISOn1_30271</name>
</gene>
<dbReference type="EMBL" id="CAOF01000120">
    <property type="protein sequence ID" value="CCO47571.1"/>
    <property type="molecule type" value="Genomic_DNA"/>
</dbReference>
<dbReference type="PANTHER" id="PTHR11236:SF49">
    <property type="entry name" value="ANTHRANILATE SYNTHASE COMPONENT 1"/>
    <property type="match status" value="1"/>
</dbReference>
<comment type="catalytic activity">
    <reaction evidence="4">
        <text>chorismate + L-glutamine = anthranilate + pyruvate + L-glutamate + H(+)</text>
        <dbReference type="Rhea" id="RHEA:21732"/>
        <dbReference type="ChEBI" id="CHEBI:15361"/>
        <dbReference type="ChEBI" id="CHEBI:15378"/>
        <dbReference type="ChEBI" id="CHEBI:16567"/>
        <dbReference type="ChEBI" id="CHEBI:29748"/>
        <dbReference type="ChEBI" id="CHEBI:29985"/>
        <dbReference type="ChEBI" id="CHEBI:58359"/>
        <dbReference type="EC" id="4.1.3.27"/>
    </reaction>
</comment>
<dbReference type="GO" id="GO:0000162">
    <property type="term" value="P:L-tryptophan biosynthetic process"/>
    <property type="evidence" value="ECO:0007669"/>
    <property type="project" value="TreeGrafter"/>
</dbReference>
<name>A0AAV2VSD9_9VIBR</name>
<dbReference type="RefSeq" id="WP_022612340.1">
    <property type="nucleotide sequence ID" value="NZ_LK391965.1"/>
</dbReference>
<accession>A0AAV2VSD9</accession>
<evidence type="ECO:0000313" key="7">
    <source>
        <dbReference type="EMBL" id="CCO47571.1"/>
    </source>
</evidence>
<proteinExistence type="predicted"/>
<evidence type="ECO:0000313" key="8">
    <source>
        <dbReference type="Proteomes" id="UP000018211"/>
    </source>
</evidence>
<dbReference type="InterPro" id="IPR019999">
    <property type="entry name" value="Anth_synth_I-like"/>
</dbReference>
<dbReference type="Proteomes" id="UP000018211">
    <property type="component" value="Unassembled WGS sequence"/>
</dbReference>